<accession>A0A7J0DC60</accession>
<dbReference type="InterPro" id="IPR045845">
    <property type="entry name" value="BSK"/>
</dbReference>
<dbReference type="OrthoDB" id="1935829at2759"/>
<evidence type="ECO:0000313" key="2">
    <source>
        <dbReference type="Proteomes" id="UP000585474"/>
    </source>
</evidence>
<dbReference type="GO" id="GO:0009742">
    <property type="term" value="P:brassinosteroid mediated signaling pathway"/>
    <property type="evidence" value="ECO:0007669"/>
    <property type="project" value="InterPro"/>
</dbReference>
<dbReference type="PANTHER" id="PTHR45863">
    <property type="entry name" value="SERINE/THREONINE-PROTEIN KINASE BSK5"/>
    <property type="match status" value="1"/>
</dbReference>
<keyword evidence="2" id="KW-1185">Reference proteome</keyword>
<dbReference type="PANTHER" id="PTHR45863:SF14">
    <property type="entry name" value="SERINE_THREONINE-PROTEIN KINASE BSK11"/>
    <property type="match status" value="1"/>
</dbReference>
<sequence length="81" mass="8707">MWGPRFPQQCLRGGVFAICSDQSDAALPDAMQTQCVHPDGSTAFHILAVALAKLDMHKAAADMLNEAAALEEKRQQDGRGP</sequence>
<gene>
    <name evidence="1" type="ORF">Acr_00g0019980</name>
</gene>
<comment type="caution">
    <text evidence="1">The sequence shown here is derived from an EMBL/GenBank/DDBJ whole genome shotgun (WGS) entry which is preliminary data.</text>
</comment>
<dbReference type="AlphaFoldDB" id="A0A7J0DC60"/>
<dbReference type="Proteomes" id="UP000585474">
    <property type="component" value="Unassembled WGS sequence"/>
</dbReference>
<name>A0A7J0DC60_9ERIC</name>
<dbReference type="GO" id="GO:0005524">
    <property type="term" value="F:ATP binding"/>
    <property type="evidence" value="ECO:0007669"/>
    <property type="project" value="UniProtKB-KW"/>
</dbReference>
<dbReference type="GO" id="GO:0012505">
    <property type="term" value="C:endomembrane system"/>
    <property type="evidence" value="ECO:0007669"/>
    <property type="project" value="UniProtKB-SubCell"/>
</dbReference>
<proteinExistence type="predicted"/>
<protein>
    <submittedName>
        <fullName evidence="1">Uncharacterized protein</fullName>
    </submittedName>
</protein>
<evidence type="ECO:0000313" key="1">
    <source>
        <dbReference type="EMBL" id="GFS31922.1"/>
    </source>
</evidence>
<dbReference type="EMBL" id="BJWL01000153">
    <property type="protein sequence ID" value="GFS31922.1"/>
    <property type="molecule type" value="Genomic_DNA"/>
</dbReference>
<organism evidence="1 2">
    <name type="scientific">Actinidia rufa</name>
    <dbReference type="NCBI Taxonomy" id="165716"/>
    <lineage>
        <taxon>Eukaryota</taxon>
        <taxon>Viridiplantae</taxon>
        <taxon>Streptophyta</taxon>
        <taxon>Embryophyta</taxon>
        <taxon>Tracheophyta</taxon>
        <taxon>Spermatophyta</taxon>
        <taxon>Magnoliopsida</taxon>
        <taxon>eudicotyledons</taxon>
        <taxon>Gunneridae</taxon>
        <taxon>Pentapetalae</taxon>
        <taxon>asterids</taxon>
        <taxon>Ericales</taxon>
        <taxon>Actinidiaceae</taxon>
        <taxon>Actinidia</taxon>
    </lineage>
</organism>
<reference evidence="2" key="1">
    <citation type="submission" date="2019-07" db="EMBL/GenBank/DDBJ databases">
        <title>De Novo Assembly of kiwifruit Actinidia rufa.</title>
        <authorList>
            <person name="Sugita-Konishi S."/>
            <person name="Sato K."/>
            <person name="Mori E."/>
            <person name="Abe Y."/>
            <person name="Kisaki G."/>
            <person name="Hamano K."/>
            <person name="Suezawa K."/>
            <person name="Otani M."/>
            <person name="Fukuda T."/>
            <person name="Manabe T."/>
            <person name="Gomi K."/>
            <person name="Tabuchi M."/>
            <person name="Akimitsu K."/>
            <person name="Kataoka I."/>
        </authorList>
    </citation>
    <scope>NUCLEOTIDE SEQUENCE [LARGE SCALE GENOMIC DNA]</scope>
    <source>
        <strain evidence="2">cv. Fuchu</strain>
    </source>
</reference>
<dbReference type="GO" id="GO:0004672">
    <property type="term" value="F:protein kinase activity"/>
    <property type="evidence" value="ECO:0007669"/>
    <property type="project" value="InterPro"/>
</dbReference>